<organism evidence="2 3">
    <name type="scientific">Plakobranchus ocellatus</name>
    <dbReference type="NCBI Taxonomy" id="259542"/>
    <lineage>
        <taxon>Eukaryota</taxon>
        <taxon>Metazoa</taxon>
        <taxon>Spiralia</taxon>
        <taxon>Lophotrochozoa</taxon>
        <taxon>Mollusca</taxon>
        <taxon>Gastropoda</taxon>
        <taxon>Heterobranchia</taxon>
        <taxon>Euthyneura</taxon>
        <taxon>Panpulmonata</taxon>
        <taxon>Sacoglossa</taxon>
        <taxon>Placobranchoidea</taxon>
        <taxon>Plakobranchidae</taxon>
        <taxon>Plakobranchus</taxon>
    </lineage>
</organism>
<proteinExistence type="predicted"/>
<name>A0AAV3ZNH7_9GAST</name>
<feature type="signal peptide" evidence="1">
    <location>
        <begin position="1"/>
        <end position="17"/>
    </location>
</feature>
<dbReference type="EMBL" id="BLXT01002778">
    <property type="protein sequence ID" value="GFN97485.1"/>
    <property type="molecule type" value="Genomic_DNA"/>
</dbReference>
<keyword evidence="3" id="KW-1185">Reference proteome</keyword>
<sequence length="91" mass="9906">MKYCLTLLAALVAVAMSAVSILLTRSVPVNREEGISHGPSQYDTEKSSPGALSLKLYDCVSTTVGTFYRDLGQQLRALDPRGSKVFEIIKK</sequence>
<reference evidence="2 3" key="1">
    <citation type="journal article" date="2021" name="Elife">
        <title>Chloroplast acquisition without the gene transfer in kleptoplastic sea slugs, Plakobranchus ocellatus.</title>
        <authorList>
            <person name="Maeda T."/>
            <person name="Takahashi S."/>
            <person name="Yoshida T."/>
            <person name="Shimamura S."/>
            <person name="Takaki Y."/>
            <person name="Nagai Y."/>
            <person name="Toyoda A."/>
            <person name="Suzuki Y."/>
            <person name="Arimoto A."/>
            <person name="Ishii H."/>
            <person name="Satoh N."/>
            <person name="Nishiyama T."/>
            <person name="Hasebe M."/>
            <person name="Maruyama T."/>
            <person name="Minagawa J."/>
            <person name="Obokata J."/>
            <person name="Shigenobu S."/>
        </authorList>
    </citation>
    <scope>NUCLEOTIDE SEQUENCE [LARGE SCALE GENOMIC DNA]</scope>
</reference>
<dbReference type="Proteomes" id="UP000735302">
    <property type="component" value="Unassembled WGS sequence"/>
</dbReference>
<keyword evidence="1" id="KW-0732">Signal</keyword>
<feature type="chain" id="PRO_5043898663" evidence="1">
    <location>
        <begin position="18"/>
        <end position="91"/>
    </location>
</feature>
<dbReference type="AlphaFoldDB" id="A0AAV3ZNH7"/>
<protein>
    <submittedName>
        <fullName evidence="2">Uncharacterized protein</fullName>
    </submittedName>
</protein>
<evidence type="ECO:0000256" key="1">
    <source>
        <dbReference type="SAM" id="SignalP"/>
    </source>
</evidence>
<evidence type="ECO:0000313" key="3">
    <source>
        <dbReference type="Proteomes" id="UP000735302"/>
    </source>
</evidence>
<gene>
    <name evidence="2" type="ORF">PoB_002399100</name>
</gene>
<evidence type="ECO:0000313" key="2">
    <source>
        <dbReference type="EMBL" id="GFN97485.1"/>
    </source>
</evidence>
<comment type="caution">
    <text evidence="2">The sequence shown here is derived from an EMBL/GenBank/DDBJ whole genome shotgun (WGS) entry which is preliminary data.</text>
</comment>
<accession>A0AAV3ZNH7</accession>